<evidence type="ECO:0000256" key="1">
    <source>
        <dbReference type="ARBA" id="ARBA00004370"/>
    </source>
</evidence>
<accession>A0A7S8E9G6</accession>
<evidence type="ECO:0000256" key="7">
    <source>
        <dbReference type="ARBA" id="ARBA00023136"/>
    </source>
</evidence>
<evidence type="ECO:0000313" key="10">
    <source>
        <dbReference type="EMBL" id="QPC82863.1"/>
    </source>
</evidence>
<proteinExistence type="inferred from homology"/>
<evidence type="ECO:0000256" key="3">
    <source>
        <dbReference type="ARBA" id="ARBA00022692"/>
    </source>
</evidence>
<evidence type="ECO:0000256" key="5">
    <source>
        <dbReference type="ARBA" id="ARBA00022989"/>
    </source>
</evidence>
<dbReference type="KEGG" id="pmet:G4Y79_00370"/>
<dbReference type="EMBL" id="CP062983">
    <property type="protein sequence ID" value="QPC82863.1"/>
    <property type="molecule type" value="Genomic_DNA"/>
</dbReference>
<comment type="subunit">
    <text evidence="8">Component of the Sec protein translocase complex. Heterotrimer consisting of SecY, SecE and SecG subunits. The heterotrimers can form oligomers, although 1 heterotrimer is thought to be able to translocate proteins. Interacts with the ribosome. Interacts with SecDF, and other proteins may be involved. Interacts with SecA.</text>
</comment>
<dbReference type="RefSeq" id="WP_195170932.1">
    <property type="nucleotide sequence ID" value="NZ_CP062983.1"/>
</dbReference>
<evidence type="ECO:0000256" key="6">
    <source>
        <dbReference type="ARBA" id="ARBA00023010"/>
    </source>
</evidence>
<keyword evidence="8" id="KW-1003">Cell membrane</keyword>
<feature type="transmembrane region" description="Helical" evidence="8">
    <location>
        <begin position="115"/>
        <end position="132"/>
    </location>
</feature>
<evidence type="ECO:0000313" key="11">
    <source>
        <dbReference type="Proteomes" id="UP000594468"/>
    </source>
</evidence>
<feature type="compositionally biased region" description="Basic and acidic residues" evidence="9">
    <location>
        <begin position="1"/>
        <end position="11"/>
    </location>
</feature>
<dbReference type="Proteomes" id="UP000594468">
    <property type="component" value="Chromosome"/>
</dbReference>
<keyword evidence="4 8" id="KW-0653">Protein transport</keyword>
<keyword evidence="7 8" id="KW-0472">Membrane</keyword>
<dbReference type="InterPro" id="IPR005807">
    <property type="entry name" value="SecE_bac"/>
</dbReference>
<dbReference type="AlphaFoldDB" id="A0A7S8E9G6"/>
<dbReference type="GO" id="GO:0043952">
    <property type="term" value="P:protein transport by the Sec complex"/>
    <property type="evidence" value="ECO:0007669"/>
    <property type="project" value="UniProtKB-UniRule"/>
</dbReference>
<keyword evidence="2 8" id="KW-0813">Transport</keyword>
<dbReference type="GO" id="GO:0065002">
    <property type="term" value="P:intracellular protein transmembrane transport"/>
    <property type="evidence" value="ECO:0007669"/>
    <property type="project" value="UniProtKB-UniRule"/>
</dbReference>
<evidence type="ECO:0000256" key="9">
    <source>
        <dbReference type="SAM" id="MobiDB-lite"/>
    </source>
</evidence>
<comment type="caution">
    <text evidence="8">Lacks conserved residue(s) required for the propagation of feature annotation.</text>
</comment>
<feature type="region of interest" description="Disordered" evidence="9">
    <location>
        <begin position="1"/>
        <end position="44"/>
    </location>
</feature>
<feature type="transmembrane region" description="Helical" evidence="8">
    <location>
        <begin position="84"/>
        <end position="109"/>
    </location>
</feature>
<evidence type="ECO:0000256" key="4">
    <source>
        <dbReference type="ARBA" id="ARBA00022927"/>
    </source>
</evidence>
<gene>
    <name evidence="8 10" type="primary">secE</name>
    <name evidence="10" type="ORF">G4Y79_00370</name>
</gene>
<keyword evidence="11" id="KW-1185">Reference proteome</keyword>
<dbReference type="GO" id="GO:0009306">
    <property type="term" value="P:protein secretion"/>
    <property type="evidence" value="ECO:0007669"/>
    <property type="project" value="UniProtKB-UniRule"/>
</dbReference>
<keyword evidence="5 8" id="KW-1133">Transmembrane helix</keyword>
<dbReference type="GO" id="GO:0005886">
    <property type="term" value="C:plasma membrane"/>
    <property type="evidence" value="ECO:0007669"/>
    <property type="project" value="UniProtKB-UniRule"/>
</dbReference>
<keyword evidence="3 8" id="KW-0812">Transmembrane</keyword>
<name>A0A7S8E9G6_9CHLR</name>
<dbReference type="NCBIfam" id="TIGR00964">
    <property type="entry name" value="secE_bact"/>
    <property type="match status" value="1"/>
</dbReference>
<comment type="similarity">
    <text evidence="8">Belongs to the SecE/SEC61-gamma family.</text>
</comment>
<reference evidence="10 11" key="1">
    <citation type="submission" date="2020-02" db="EMBL/GenBank/DDBJ databases">
        <authorList>
            <person name="Zheng R.K."/>
            <person name="Sun C.M."/>
        </authorList>
    </citation>
    <scope>NUCLEOTIDE SEQUENCE [LARGE SCALE GENOMIC DNA]</scope>
    <source>
        <strain evidence="11">rifampicinis</strain>
    </source>
</reference>
<dbReference type="InterPro" id="IPR001901">
    <property type="entry name" value="Translocase_SecE/Sec61-g"/>
</dbReference>
<comment type="function">
    <text evidence="8">Essential subunit of the Sec protein translocation channel SecYEG. Clamps together the 2 halves of SecY. May contact the channel plug during translocation.</text>
</comment>
<evidence type="ECO:0000256" key="8">
    <source>
        <dbReference type="HAMAP-Rule" id="MF_00422"/>
    </source>
</evidence>
<comment type="subcellular location">
    <subcellularLocation>
        <location evidence="1">Membrane</location>
    </subcellularLocation>
</comment>
<protein>
    <recommendedName>
        <fullName evidence="8">Protein translocase subunit SecE</fullName>
    </recommendedName>
</protein>
<dbReference type="HAMAP" id="MF_00422">
    <property type="entry name" value="SecE"/>
    <property type="match status" value="1"/>
</dbReference>
<dbReference type="GO" id="GO:0006605">
    <property type="term" value="P:protein targeting"/>
    <property type="evidence" value="ECO:0007669"/>
    <property type="project" value="UniProtKB-UniRule"/>
</dbReference>
<dbReference type="GO" id="GO:0008320">
    <property type="term" value="F:protein transmembrane transporter activity"/>
    <property type="evidence" value="ECO:0007669"/>
    <property type="project" value="UniProtKB-UniRule"/>
</dbReference>
<organism evidence="10 11">
    <name type="scientific">Phototrophicus methaneseepsis</name>
    <dbReference type="NCBI Taxonomy" id="2710758"/>
    <lineage>
        <taxon>Bacteria</taxon>
        <taxon>Bacillati</taxon>
        <taxon>Chloroflexota</taxon>
        <taxon>Candidatus Thermofontia</taxon>
        <taxon>Phototrophicales</taxon>
        <taxon>Phototrophicaceae</taxon>
        <taxon>Phototrophicus</taxon>
    </lineage>
</organism>
<keyword evidence="6 8" id="KW-0811">Translocation</keyword>
<dbReference type="InterPro" id="IPR038379">
    <property type="entry name" value="SecE_sf"/>
</dbReference>
<dbReference type="Gene3D" id="1.20.5.1030">
    <property type="entry name" value="Preprotein translocase secy subunit"/>
    <property type="match status" value="1"/>
</dbReference>
<evidence type="ECO:0000256" key="2">
    <source>
        <dbReference type="ARBA" id="ARBA00022448"/>
    </source>
</evidence>
<dbReference type="Pfam" id="PF00584">
    <property type="entry name" value="SecE"/>
    <property type="match status" value="1"/>
</dbReference>
<sequence length="137" mass="15245">MAAEKTVEEKQNKRRRRRQAEEEEEVLGKGRVTPGRRNKSEEKTEGNFITRPFLALVNYFQDVSAELDKVSWPTREEALRLARIVLIVTVASSIVLGGLSILAAALLDFGLMNEIVFVVAFVGIVAGAFVAMRRGLL</sequence>
<dbReference type="PROSITE" id="PS01067">
    <property type="entry name" value="SECE_SEC61G"/>
    <property type="match status" value="1"/>
</dbReference>